<dbReference type="PANTHER" id="PTHR30086">
    <property type="entry name" value="ARGININE EXPORTER PROTEIN ARGO"/>
    <property type="match status" value="1"/>
</dbReference>
<keyword evidence="5 6" id="KW-0472">Membrane</keyword>
<evidence type="ECO:0000256" key="5">
    <source>
        <dbReference type="ARBA" id="ARBA00023136"/>
    </source>
</evidence>
<feature type="transmembrane region" description="Helical" evidence="6">
    <location>
        <begin position="139"/>
        <end position="167"/>
    </location>
</feature>
<dbReference type="RefSeq" id="WP_263719632.1">
    <property type="nucleotide sequence ID" value="NZ_JAOWLA010000001.1"/>
</dbReference>
<feature type="transmembrane region" description="Helical" evidence="6">
    <location>
        <begin position="45"/>
        <end position="65"/>
    </location>
</feature>
<name>A0ABT2YWL9_9RHOB</name>
<feature type="transmembrane region" description="Helical" evidence="6">
    <location>
        <begin position="179"/>
        <end position="197"/>
    </location>
</feature>
<evidence type="ECO:0000256" key="3">
    <source>
        <dbReference type="ARBA" id="ARBA00022692"/>
    </source>
</evidence>
<dbReference type="EMBL" id="JAOWLA010000001">
    <property type="protein sequence ID" value="MCV2863215.1"/>
    <property type="molecule type" value="Genomic_DNA"/>
</dbReference>
<dbReference type="PANTHER" id="PTHR30086:SF20">
    <property type="entry name" value="ARGININE EXPORTER PROTEIN ARGO-RELATED"/>
    <property type="match status" value="1"/>
</dbReference>
<keyword evidence="3 6" id="KW-0812">Transmembrane</keyword>
<evidence type="ECO:0000313" key="8">
    <source>
        <dbReference type="Proteomes" id="UP001652503"/>
    </source>
</evidence>
<comment type="subcellular location">
    <subcellularLocation>
        <location evidence="1">Cell membrane</location>
        <topology evidence="1">Multi-pass membrane protein</topology>
    </subcellularLocation>
</comment>
<keyword evidence="4 6" id="KW-1133">Transmembrane helix</keyword>
<feature type="transmembrane region" description="Helical" evidence="6">
    <location>
        <begin position="77"/>
        <end position="98"/>
    </location>
</feature>
<reference evidence="7 8" key="1">
    <citation type="submission" date="2022-10" db="EMBL/GenBank/DDBJ databases">
        <title>Defluviimonas sp. nov., isolated from ocean surface water.</title>
        <authorList>
            <person name="He W."/>
            <person name="Wang L."/>
            <person name="Zhang D.-F."/>
        </authorList>
    </citation>
    <scope>NUCLEOTIDE SEQUENCE [LARGE SCALE GENOMIC DNA]</scope>
    <source>
        <strain evidence="7 8">WL0075</strain>
    </source>
</reference>
<evidence type="ECO:0000256" key="2">
    <source>
        <dbReference type="ARBA" id="ARBA00022475"/>
    </source>
</evidence>
<sequence>MTPETFLALLALAAGTLFTPGPNNAMLAASGATFGFRRTVPHLLGVAIGFPAMVLIVGLALGGLFQTSTIIQETLRWGGAALLLWIAWKIALSGRVSVGRGSGRPMGFPAAAAFQWINPKAWVMAIAATSQFVTGPAPAFAAAVVALTFLCGGLMSSATWTLAGQAIARFMTSPARRRIFNLSMAGLIVLSVAQLLWH</sequence>
<comment type="caution">
    <text evidence="7">The sequence shown here is derived from an EMBL/GenBank/DDBJ whole genome shotgun (WGS) entry which is preliminary data.</text>
</comment>
<keyword evidence="2" id="KW-1003">Cell membrane</keyword>
<proteinExistence type="predicted"/>
<dbReference type="Pfam" id="PF01810">
    <property type="entry name" value="LysE"/>
    <property type="match status" value="1"/>
</dbReference>
<evidence type="ECO:0000256" key="1">
    <source>
        <dbReference type="ARBA" id="ARBA00004651"/>
    </source>
</evidence>
<protein>
    <submittedName>
        <fullName evidence="7">LysE family translocator</fullName>
    </submittedName>
</protein>
<evidence type="ECO:0000313" key="7">
    <source>
        <dbReference type="EMBL" id="MCV2863215.1"/>
    </source>
</evidence>
<evidence type="ECO:0000256" key="4">
    <source>
        <dbReference type="ARBA" id="ARBA00022989"/>
    </source>
</evidence>
<dbReference type="InterPro" id="IPR001123">
    <property type="entry name" value="LeuE-type"/>
</dbReference>
<keyword evidence="8" id="KW-1185">Reference proteome</keyword>
<accession>A0ABT2YWL9</accession>
<gene>
    <name evidence="7" type="ORF">OE647_00520</name>
</gene>
<evidence type="ECO:0000256" key="6">
    <source>
        <dbReference type="SAM" id="Phobius"/>
    </source>
</evidence>
<dbReference type="Proteomes" id="UP001652503">
    <property type="component" value="Unassembled WGS sequence"/>
</dbReference>
<organism evidence="7 8">
    <name type="scientific">Albidovulum sediminicola</name>
    <dbReference type="NCBI Taxonomy" id="2984331"/>
    <lineage>
        <taxon>Bacteria</taxon>
        <taxon>Pseudomonadati</taxon>
        <taxon>Pseudomonadota</taxon>
        <taxon>Alphaproteobacteria</taxon>
        <taxon>Rhodobacterales</taxon>
        <taxon>Paracoccaceae</taxon>
        <taxon>Albidovulum</taxon>
    </lineage>
</organism>